<dbReference type="InterPro" id="IPR010982">
    <property type="entry name" value="Lambda_DNA-bd_dom_sf"/>
</dbReference>
<proteinExistence type="predicted"/>
<dbReference type="SMART" id="SM00530">
    <property type="entry name" value="HTH_XRE"/>
    <property type="match status" value="1"/>
</dbReference>
<organism evidence="2 3">
    <name type="scientific">Candidatus Paralactobacillus gallistercoris</name>
    <dbReference type="NCBI Taxonomy" id="2838724"/>
    <lineage>
        <taxon>Bacteria</taxon>
        <taxon>Bacillati</taxon>
        <taxon>Bacillota</taxon>
        <taxon>Bacilli</taxon>
        <taxon>Lactobacillales</taxon>
        <taxon>Lactobacillaceae</taxon>
        <taxon>Lactobacillus</taxon>
    </lineage>
</organism>
<dbReference type="Pfam" id="PF01381">
    <property type="entry name" value="HTH_3"/>
    <property type="match status" value="1"/>
</dbReference>
<gene>
    <name evidence="2" type="ORF">H9901_00890</name>
</gene>
<dbReference type="GO" id="GO:0003677">
    <property type="term" value="F:DNA binding"/>
    <property type="evidence" value="ECO:0007669"/>
    <property type="project" value="InterPro"/>
</dbReference>
<feature type="domain" description="HTH cro/C1-type" evidence="1">
    <location>
        <begin position="7"/>
        <end position="60"/>
    </location>
</feature>
<protein>
    <submittedName>
        <fullName evidence="2">Helix-turn-helix transcriptional regulator</fullName>
    </submittedName>
</protein>
<name>A0A948TIR1_9LACO</name>
<dbReference type="AlphaFoldDB" id="A0A948TIR1"/>
<dbReference type="SUPFAM" id="SSF47413">
    <property type="entry name" value="lambda repressor-like DNA-binding domains"/>
    <property type="match status" value="1"/>
</dbReference>
<comment type="caution">
    <text evidence="2">The sequence shown here is derived from an EMBL/GenBank/DDBJ whole genome shotgun (WGS) entry which is preliminary data.</text>
</comment>
<evidence type="ECO:0000313" key="2">
    <source>
        <dbReference type="EMBL" id="MBU3851256.1"/>
    </source>
</evidence>
<evidence type="ECO:0000313" key="3">
    <source>
        <dbReference type="Proteomes" id="UP000777303"/>
    </source>
</evidence>
<evidence type="ECO:0000259" key="1">
    <source>
        <dbReference type="PROSITE" id="PS50943"/>
    </source>
</evidence>
<dbReference type="PROSITE" id="PS50943">
    <property type="entry name" value="HTH_CROC1"/>
    <property type="match status" value="1"/>
</dbReference>
<dbReference type="SUPFAM" id="SSF48452">
    <property type="entry name" value="TPR-like"/>
    <property type="match status" value="1"/>
</dbReference>
<sequence>MLLGHVIMERRKKLGYSQAELAKGICTQATISKMENKNIPPLVDILIKICMRLHLTPNQVLSEFTDPIDDSISEQFNQVNRNMNAMNYKEAKRIFRKINVKKLKSERLPMYHYDAGMIAFNYDHNMDDAQFEFNLVLQNHDLIDDDTNFLIEALSLNGLGLVYESKDDKNKAKYYFDKAYAMITDLPLKTTDDLNGVLSIIRHVAEFYAKYDDYRYSNQLISKSLQRLANAHPIPSIEYAYYSMAYNLYHIDKERYKDQIETYINYAEGFATFNQNENCLKIIKRYHKTHKFEYTLSELLAHVNN</sequence>
<dbReference type="EMBL" id="JAHLFS010000013">
    <property type="protein sequence ID" value="MBU3851256.1"/>
    <property type="molecule type" value="Genomic_DNA"/>
</dbReference>
<dbReference type="Gene3D" id="1.25.40.10">
    <property type="entry name" value="Tetratricopeptide repeat domain"/>
    <property type="match status" value="1"/>
</dbReference>
<reference evidence="2" key="1">
    <citation type="journal article" date="2021" name="PeerJ">
        <title>Extensive microbial diversity within the chicken gut microbiome revealed by metagenomics and culture.</title>
        <authorList>
            <person name="Gilroy R."/>
            <person name="Ravi A."/>
            <person name="Getino M."/>
            <person name="Pursley I."/>
            <person name="Horton D.L."/>
            <person name="Alikhan N.F."/>
            <person name="Baker D."/>
            <person name="Gharbi K."/>
            <person name="Hall N."/>
            <person name="Watson M."/>
            <person name="Adriaenssens E.M."/>
            <person name="Foster-Nyarko E."/>
            <person name="Jarju S."/>
            <person name="Secka A."/>
            <person name="Antonio M."/>
            <person name="Oren A."/>
            <person name="Chaudhuri R.R."/>
            <person name="La Ragione R."/>
            <person name="Hildebrand F."/>
            <person name="Pallen M.J."/>
        </authorList>
    </citation>
    <scope>NUCLEOTIDE SEQUENCE</scope>
    <source>
        <strain evidence="2">F6-6636</strain>
    </source>
</reference>
<dbReference type="CDD" id="cd00093">
    <property type="entry name" value="HTH_XRE"/>
    <property type="match status" value="1"/>
</dbReference>
<dbReference type="InterPro" id="IPR011990">
    <property type="entry name" value="TPR-like_helical_dom_sf"/>
</dbReference>
<reference evidence="2" key="2">
    <citation type="submission" date="2021-04" db="EMBL/GenBank/DDBJ databases">
        <authorList>
            <person name="Gilroy R."/>
        </authorList>
    </citation>
    <scope>NUCLEOTIDE SEQUENCE</scope>
    <source>
        <strain evidence="2">F6-6636</strain>
    </source>
</reference>
<accession>A0A948TIR1</accession>
<dbReference type="InterPro" id="IPR001387">
    <property type="entry name" value="Cro/C1-type_HTH"/>
</dbReference>
<dbReference type="Proteomes" id="UP000777303">
    <property type="component" value="Unassembled WGS sequence"/>
</dbReference>